<sequence length="257" mass="28871">MLLEERFGKSDLLINTHMNCLLSISPLKSSHDLKSFRKFFDHCQIEIRSFETLGVTSDTYGKLLCPLLLKLPSNLVLEYNKLNSEFVLQNLMDFLGKELNSREKSERQQTEVRGNPRLDRNIDSGMSYNTPIASPSTAAELINHSRKPGKGSVYCTFCSGDHLSSDCSEAIRYSLERKKQICFKHGACFKCVKSNHLARFCRSKVLCSKCVGLHAFVMCDSPHGLAINKNKEPDELKQEGKKECSLANSSCGPLVIL</sequence>
<dbReference type="PANTHER" id="PTHR47331:SF5">
    <property type="entry name" value="RIBONUCLEASE H"/>
    <property type="match status" value="1"/>
</dbReference>
<proteinExistence type="predicted"/>
<dbReference type="OrthoDB" id="6369263at2759"/>
<keyword evidence="3" id="KW-1185">Reference proteome</keyword>
<evidence type="ECO:0000313" key="3">
    <source>
        <dbReference type="Proteomes" id="UP000887116"/>
    </source>
</evidence>
<evidence type="ECO:0000313" key="2">
    <source>
        <dbReference type="EMBL" id="GFR21008.1"/>
    </source>
</evidence>
<name>A0A8X6JDA8_TRICU</name>
<gene>
    <name evidence="2" type="primary">AVEN_219977_1</name>
    <name evidence="2" type="ORF">TNCT_684371</name>
</gene>
<feature type="compositionally biased region" description="Basic and acidic residues" evidence="1">
    <location>
        <begin position="102"/>
        <end position="122"/>
    </location>
</feature>
<dbReference type="AlphaFoldDB" id="A0A8X6JDA8"/>
<evidence type="ECO:0000256" key="1">
    <source>
        <dbReference type="SAM" id="MobiDB-lite"/>
    </source>
</evidence>
<dbReference type="Proteomes" id="UP000887116">
    <property type="component" value="Unassembled WGS sequence"/>
</dbReference>
<feature type="region of interest" description="Disordered" evidence="1">
    <location>
        <begin position="102"/>
        <end position="123"/>
    </location>
</feature>
<dbReference type="PANTHER" id="PTHR47331">
    <property type="entry name" value="PHD-TYPE DOMAIN-CONTAINING PROTEIN"/>
    <property type="match status" value="1"/>
</dbReference>
<protein>
    <submittedName>
        <fullName evidence="2">DUF1758 domain-containing protein</fullName>
    </submittedName>
</protein>
<dbReference type="EMBL" id="BMAO01008118">
    <property type="protein sequence ID" value="GFR21008.1"/>
    <property type="molecule type" value="Genomic_DNA"/>
</dbReference>
<reference evidence="2" key="1">
    <citation type="submission" date="2020-07" db="EMBL/GenBank/DDBJ databases">
        <title>Multicomponent nature underlies the extraordinary mechanical properties of spider dragline silk.</title>
        <authorList>
            <person name="Kono N."/>
            <person name="Nakamura H."/>
            <person name="Mori M."/>
            <person name="Yoshida Y."/>
            <person name="Ohtoshi R."/>
            <person name="Malay A.D."/>
            <person name="Moran D.A.P."/>
            <person name="Tomita M."/>
            <person name="Numata K."/>
            <person name="Arakawa K."/>
        </authorList>
    </citation>
    <scope>NUCLEOTIDE SEQUENCE</scope>
</reference>
<accession>A0A8X6JDA8</accession>
<organism evidence="2 3">
    <name type="scientific">Trichonephila clavata</name>
    <name type="common">Joro spider</name>
    <name type="synonym">Nephila clavata</name>
    <dbReference type="NCBI Taxonomy" id="2740835"/>
    <lineage>
        <taxon>Eukaryota</taxon>
        <taxon>Metazoa</taxon>
        <taxon>Ecdysozoa</taxon>
        <taxon>Arthropoda</taxon>
        <taxon>Chelicerata</taxon>
        <taxon>Arachnida</taxon>
        <taxon>Araneae</taxon>
        <taxon>Araneomorphae</taxon>
        <taxon>Entelegynae</taxon>
        <taxon>Araneoidea</taxon>
        <taxon>Nephilidae</taxon>
        <taxon>Trichonephila</taxon>
    </lineage>
</organism>
<comment type="caution">
    <text evidence="2">The sequence shown here is derived from an EMBL/GenBank/DDBJ whole genome shotgun (WGS) entry which is preliminary data.</text>
</comment>